<protein>
    <recommendedName>
        <fullName evidence="2">Prokaryotic-type class I peptide chain release factors domain-containing protein</fullName>
    </recommendedName>
</protein>
<dbReference type="Pfam" id="PF00472">
    <property type="entry name" value="RF-1"/>
    <property type="match status" value="1"/>
</dbReference>
<dbReference type="Gene3D" id="3.30.160.20">
    <property type="match status" value="1"/>
</dbReference>
<evidence type="ECO:0000313" key="4">
    <source>
        <dbReference type="Proteomes" id="UP000003157"/>
    </source>
</evidence>
<dbReference type="InterPro" id="IPR017509">
    <property type="entry name" value="PrfH"/>
</dbReference>
<gene>
    <name evidence="3" type="ORF">HMPREF9488_02327</name>
</gene>
<dbReference type="InterPro" id="IPR045853">
    <property type="entry name" value="Pep_chain_release_fac_I_sf"/>
</dbReference>
<dbReference type="PROSITE" id="PS00745">
    <property type="entry name" value="RF_PROK_I"/>
    <property type="match status" value="1"/>
</dbReference>
<dbReference type="InterPro" id="IPR050057">
    <property type="entry name" value="Prokaryotic/Mito_RF"/>
</dbReference>
<keyword evidence="4" id="KW-1185">Reference proteome</keyword>
<dbReference type="RefSeq" id="WP_008789417.1">
    <property type="nucleotide sequence ID" value="NZ_AKCB01000001.1"/>
</dbReference>
<dbReference type="Proteomes" id="UP000003157">
    <property type="component" value="Unassembled WGS sequence"/>
</dbReference>
<dbReference type="eggNOG" id="COG1186">
    <property type="taxonomic scope" value="Bacteria"/>
</dbReference>
<dbReference type="SUPFAM" id="SSF75620">
    <property type="entry name" value="Release factor"/>
    <property type="match status" value="1"/>
</dbReference>
<reference evidence="3 4" key="1">
    <citation type="submission" date="2010-12" db="EMBL/GenBank/DDBJ databases">
        <title>The Genome Sequence of Coprobacillus sp. strain 29_1.</title>
        <authorList>
            <consortium name="The Broad Institute Genome Sequencing Platform"/>
            <person name="Earl A."/>
            <person name="Ward D."/>
            <person name="Feldgarden M."/>
            <person name="Gevers D."/>
            <person name="Daigneault M."/>
            <person name="Sibley C.D."/>
            <person name="White A."/>
            <person name="Strauss J."/>
            <person name="Allen-Vercoe E."/>
            <person name="Young S.K."/>
            <person name="Zeng Q."/>
            <person name="Gargeya S."/>
            <person name="Fitzgerald M."/>
            <person name="Haas B."/>
            <person name="Abouelleil A."/>
            <person name="Alvarado L."/>
            <person name="Arachchi H.M."/>
            <person name="Berlin A."/>
            <person name="Brown A."/>
            <person name="Chapman S.B."/>
            <person name="Chen Z."/>
            <person name="Dunbar C."/>
            <person name="Freedman E."/>
            <person name="Gearin G."/>
            <person name="Gellesch M."/>
            <person name="Goldberg J."/>
            <person name="Griggs A."/>
            <person name="Gujja S."/>
            <person name="Heilman E."/>
            <person name="Heiman D."/>
            <person name="Howarth C."/>
            <person name="Larson L."/>
            <person name="Lui A."/>
            <person name="MacDonald P.J.P."/>
            <person name="Mehta T."/>
            <person name="Montmayeur A."/>
            <person name="Murphy C."/>
            <person name="Neiman D."/>
            <person name="Pearson M."/>
            <person name="Priest M."/>
            <person name="Roberts A."/>
            <person name="Saif S."/>
            <person name="Shea T."/>
            <person name="Shenoy N."/>
            <person name="Sisk P."/>
            <person name="Stolte C."/>
            <person name="Sykes S."/>
            <person name="White J."/>
            <person name="Yandava C."/>
            <person name="Nusbaum C."/>
            <person name="Birren B."/>
        </authorList>
    </citation>
    <scope>NUCLEOTIDE SEQUENCE [LARGE SCALE GENOMIC DNA]</scope>
    <source>
        <strain evidence="3 4">29_1</strain>
    </source>
</reference>
<comment type="similarity">
    <text evidence="1">Belongs to the prokaryotic/mitochondrial release factor family.</text>
</comment>
<feature type="domain" description="Prokaryotic-type class I peptide chain release factors" evidence="2">
    <location>
        <begin position="107"/>
        <end position="123"/>
    </location>
</feature>
<dbReference type="GO" id="GO:0003747">
    <property type="term" value="F:translation release factor activity"/>
    <property type="evidence" value="ECO:0007669"/>
    <property type="project" value="InterPro"/>
</dbReference>
<organism evidence="3 4">
    <name type="scientific">Coprobacillus cateniformis</name>
    <dbReference type="NCBI Taxonomy" id="100884"/>
    <lineage>
        <taxon>Bacteria</taxon>
        <taxon>Bacillati</taxon>
        <taxon>Bacillota</taxon>
        <taxon>Erysipelotrichia</taxon>
        <taxon>Erysipelotrichales</taxon>
        <taxon>Coprobacillaceae</taxon>
        <taxon>Coprobacillus</taxon>
    </lineage>
</organism>
<name>E7GC36_9FIRM</name>
<evidence type="ECO:0000313" key="3">
    <source>
        <dbReference type="EMBL" id="EFW04447.1"/>
    </source>
</evidence>
<dbReference type="AlphaFoldDB" id="E7GC36"/>
<dbReference type="InterPro" id="IPR000352">
    <property type="entry name" value="Pep_chain_release_fac_I"/>
</dbReference>
<dbReference type="HOGENOM" id="CLU_036856_4_0_9"/>
<dbReference type="PANTHER" id="PTHR43804">
    <property type="entry name" value="LD18447P"/>
    <property type="match status" value="1"/>
</dbReference>
<dbReference type="GeneID" id="78230260"/>
<dbReference type="OrthoDB" id="9815709at2"/>
<dbReference type="EMBL" id="ADKX01000037">
    <property type="protein sequence ID" value="EFW04447.1"/>
    <property type="molecule type" value="Genomic_DNA"/>
</dbReference>
<dbReference type="STRING" id="100884.GCA_000269565_02444"/>
<accession>E7GC36</accession>
<comment type="caution">
    <text evidence="3">The sequence shown here is derived from an EMBL/GenBank/DDBJ whole genome shotgun (WGS) entry which is preliminary data.</text>
</comment>
<proteinExistence type="inferred from homology"/>
<dbReference type="NCBIfam" id="TIGR03072">
    <property type="entry name" value="release_prfH"/>
    <property type="match status" value="1"/>
</dbReference>
<dbReference type="PANTHER" id="PTHR43804:SF9">
    <property type="entry name" value="PEPTIDE CHAIN RELEASE FACTOR HOMOLOG-RELATED"/>
    <property type="match status" value="1"/>
</dbReference>
<evidence type="ECO:0000259" key="2">
    <source>
        <dbReference type="PROSITE" id="PS00745"/>
    </source>
</evidence>
<sequence>MLIQISSGHGKGIKECEYACCLLYKELLKEFSSLEVVSTHYSNKECLKSAIFYTEKDLSFLEGTVQWICQSPYRPHHKRKNWFIDVSIIKEDIKIDNTNDIRYEVFRSSGKGGQNVNKVSTAIRAIHIPTGIVTVSMDQRSQLQNKKIAYLRLLEKIDETSSSINKSIHYLNWVKHNQIERGNPIRVYKGMKFIRII</sequence>
<evidence type="ECO:0000256" key="1">
    <source>
        <dbReference type="ARBA" id="ARBA00010835"/>
    </source>
</evidence>